<protein>
    <submittedName>
        <fullName evidence="1">Uncharacterized protein</fullName>
    </submittedName>
</protein>
<evidence type="ECO:0000313" key="1">
    <source>
        <dbReference type="EMBL" id="NME67149.1"/>
    </source>
</evidence>
<proteinExistence type="predicted"/>
<dbReference type="AlphaFoldDB" id="A0A7X9P076"/>
<dbReference type="Proteomes" id="UP000576082">
    <property type="component" value="Unassembled WGS sequence"/>
</dbReference>
<accession>A0A7X9P076</accession>
<organism evidence="1 2">
    <name type="scientific">Flammeovirga aprica JL-4</name>
    <dbReference type="NCBI Taxonomy" id="694437"/>
    <lineage>
        <taxon>Bacteria</taxon>
        <taxon>Pseudomonadati</taxon>
        <taxon>Bacteroidota</taxon>
        <taxon>Cytophagia</taxon>
        <taxon>Cytophagales</taxon>
        <taxon>Flammeovirgaceae</taxon>
        <taxon>Flammeovirga</taxon>
    </lineage>
</organism>
<comment type="caution">
    <text evidence="1">The sequence shown here is derived from an EMBL/GenBank/DDBJ whole genome shotgun (WGS) entry which is preliminary data.</text>
</comment>
<keyword evidence="2" id="KW-1185">Reference proteome</keyword>
<sequence>MKTTKVALIVPLFDTIPVYFDLFLNQLSYQRNIDILILSNLNLTHYQFLPHIEINTIEKPKDFEDYIKKDLEWFTSTRTYWSIGNVNFLYGNLYKFIHQLTKNNPVQFTLSGINSDMTFYRSITAESEEEIALENMELELSADNIISFNQGRIFNYFNRKSFAFMNIERAIQNNLFTIPKWEETPNKFYLSKSGFYNEKEFRNYNRLHFQQKIKARGLRYFISIRHFIKKQVDDVEVISQENHHA</sequence>
<gene>
    <name evidence="1" type="ORF">HHU12_04140</name>
</gene>
<dbReference type="EMBL" id="JABANE010000008">
    <property type="protein sequence ID" value="NME67149.1"/>
    <property type="molecule type" value="Genomic_DNA"/>
</dbReference>
<reference evidence="1 2" key="1">
    <citation type="submission" date="2020-04" db="EMBL/GenBank/DDBJ databases">
        <title>Flammeovirga sp. SR4, a novel species isolated from seawater.</title>
        <authorList>
            <person name="Wang X."/>
        </authorList>
    </citation>
    <scope>NUCLEOTIDE SEQUENCE [LARGE SCALE GENOMIC DNA]</scope>
    <source>
        <strain evidence="1 2">ATCC 23126</strain>
    </source>
</reference>
<name>A0A7X9P076_9BACT</name>
<evidence type="ECO:0000313" key="2">
    <source>
        <dbReference type="Proteomes" id="UP000576082"/>
    </source>
</evidence>
<dbReference type="RefSeq" id="WP_169655288.1">
    <property type="nucleotide sequence ID" value="NZ_JABANE010000008.1"/>
</dbReference>